<dbReference type="PROSITE" id="PS50404">
    <property type="entry name" value="GST_NTER"/>
    <property type="match status" value="1"/>
</dbReference>
<dbReference type="InterPro" id="IPR004045">
    <property type="entry name" value="Glutathione_S-Trfase_N"/>
</dbReference>
<accession>A0ABN6MS24</accession>
<dbReference type="RefSeq" id="WP_248362072.1">
    <property type="nucleotide sequence ID" value="NZ_AP025591.1"/>
</dbReference>
<dbReference type="Proteomes" id="UP001162891">
    <property type="component" value="Chromosome"/>
</dbReference>
<dbReference type="Pfam" id="PF13410">
    <property type="entry name" value="GST_C_2"/>
    <property type="match status" value="1"/>
</dbReference>
<proteinExistence type="predicted"/>
<dbReference type="InterPro" id="IPR036282">
    <property type="entry name" value="Glutathione-S-Trfase_C_sf"/>
</dbReference>
<dbReference type="SUPFAM" id="SSF52833">
    <property type="entry name" value="Thioredoxin-like"/>
    <property type="match status" value="1"/>
</dbReference>
<dbReference type="CDD" id="cd00299">
    <property type="entry name" value="GST_C_family"/>
    <property type="match status" value="1"/>
</dbReference>
<reference evidence="3" key="1">
    <citation type="journal article" date="2022" name="Int. J. Syst. Evol. Microbiol.">
        <title>Anaeromyxobacter oryzae sp. nov., Anaeromyxobacter diazotrophicus sp. nov. and Anaeromyxobacter paludicola sp. nov., isolated from paddy soils.</title>
        <authorList>
            <person name="Itoh H."/>
            <person name="Xu Z."/>
            <person name="Mise K."/>
            <person name="Masuda Y."/>
            <person name="Ushijima N."/>
            <person name="Hayakawa C."/>
            <person name="Shiratori Y."/>
            <person name="Senoo K."/>
        </authorList>
    </citation>
    <scope>NUCLEOTIDE SEQUENCE [LARGE SCALE GENOMIC DNA]</scope>
    <source>
        <strain evidence="3">Red232</strain>
    </source>
</reference>
<name>A0ABN6MS24_9BACT</name>
<evidence type="ECO:0000259" key="1">
    <source>
        <dbReference type="PROSITE" id="PS50404"/>
    </source>
</evidence>
<sequence length="216" mass="23379">MRLFQFSYSPFAAKVRKCLELKGLTFETVEVPYLDRRALVAVTGGSVQIPVLEDGGTVVSDSAAITAYLDGRYPPSLRVDPLAIVLEGWADHVLEDVAFRLASPGLEAGFAAAQGGREDARAMFRVVKERKFGPGCLDAWRTQRGALADRVVDLLEPIARAVATRPWILGDTPSVADAAVYGQLHMVQAAIPGFVAERVPALASWFARVRDAGRRA</sequence>
<protein>
    <submittedName>
        <fullName evidence="2">Glutathione S-transferase</fullName>
    </submittedName>
</protein>
<dbReference type="InterPro" id="IPR036249">
    <property type="entry name" value="Thioredoxin-like_sf"/>
</dbReference>
<dbReference type="EMBL" id="AP025591">
    <property type="protein sequence ID" value="BDG03756.1"/>
    <property type="molecule type" value="Genomic_DNA"/>
</dbReference>
<dbReference type="Pfam" id="PF13417">
    <property type="entry name" value="GST_N_3"/>
    <property type="match status" value="1"/>
</dbReference>
<dbReference type="PANTHER" id="PTHR43968:SF6">
    <property type="entry name" value="GLUTATHIONE S-TRANSFERASE OMEGA"/>
    <property type="match status" value="1"/>
</dbReference>
<evidence type="ECO:0000313" key="3">
    <source>
        <dbReference type="Proteomes" id="UP001162891"/>
    </source>
</evidence>
<keyword evidence="3" id="KW-1185">Reference proteome</keyword>
<dbReference type="Gene3D" id="3.40.30.10">
    <property type="entry name" value="Glutaredoxin"/>
    <property type="match status" value="1"/>
</dbReference>
<feature type="domain" description="GST N-terminal" evidence="1">
    <location>
        <begin position="1"/>
        <end position="77"/>
    </location>
</feature>
<dbReference type="PANTHER" id="PTHR43968">
    <property type="match status" value="1"/>
</dbReference>
<dbReference type="PROSITE" id="PS51354">
    <property type="entry name" value="GLUTAREDOXIN_2"/>
    <property type="match status" value="1"/>
</dbReference>
<dbReference type="CDD" id="cd00570">
    <property type="entry name" value="GST_N_family"/>
    <property type="match status" value="1"/>
</dbReference>
<dbReference type="SFLD" id="SFLDS00019">
    <property type="entry name" value="Glutathione_Transferase_(cytos"/>
    <property type="match status" value="1"/>
</dbReference>
<dbReference type="SUPFAM" id="SSF47616">
    <property type="entry name" value="GST C-terminal domain-like"/>
    <property type="match status" value="1"/>
</dbReference>
<dbReference type="Gene3D" id="1.20.1050.10">
    <property type="match status" value="1"/>
</dbReference>
<organism evidence="2 3">
    <name type="scientific">Anaeromyxobacter oryzae</name>
    <dbReference type="NCBI Taxonomy" id="2918170"/>
    <lineage>
        <taxon>Bacteria</taxon>
        <taxon>Pseudomonadati</taxon>
        <taxon>Myxococcota</taxon>
        <taxon>Myxococcia</taxon>
        <taxon>Myxococcales</taxon>
        <taxon>Cystobacterineae</taxon>
        <taxon>Anaeromyxobacteraceae</taxon>
        <taxon>Anaeromyxobacter</taxon>
    </lineage>
</organism>
<dbReference type="InterPro" id="IPR050983">
    <property type="entry name" value="GST_Omega/HSP26"/>
</dbReference>
<evidence type="ECO:0000313" key="2">
    <source>
        <dbReference type="EMBL" id="BDG03756.1"/>
    </source>
</evidence>
<gene>
    <name evidence="2" type="ORF">AMOR_27520</name>
</gene>
<dbReference type="InterPro" id="IPR040079">
    <property type="entry name" value="Glutathione_S-Trfase"/>
</dbReference>